<comment type="caution">
    <text evidence="1">The sequence shown here is derived from an EMBL/GenBank/DDBJ whole genome shotgun (WGS) entry which is preliminary data.</text>
</comment>
<keyword evidence="2" id="KW-1185">Reference proteome</keyword>
<name>A0ABT9IYD3_9BACL</name>
<reference evidence="1 2" key="1">
    <citation type="submission" date="2023-08" db="EMBL/GenBank/DDBJ databases">
        <authorList>
            <person name="Park J.-S."/>
        </authorList>
    </citation>
    <scope>NUCLEOTIDE SEQUENCE [LARGE SCALE GENOMIC DNA]</scope>
    <source>
        <strain evidence="1 2">2205SS18-9</strain>
    </source>
</reference>
<dbReference type="EMBL" id="JAVAMP010000003">
    <property type="protein sequence ID" value="MDP5274376.1"/>
    <property type="molecule type" value="Genomic_DNA"/>
</dbReference>
<evidence type="ECO:0000313" key="2">
    <source>
        <dbReference type="Proteomes" id="UP001231941"/>
    </source>
</evidence>
<sequence length="42" mass="4847">MRKKDIARLVSNLLVNKTSKASDKKFEKGFFGNPKRPKKLVK</sequence>
<proteinExistence type="predicted"/>
<evidence type="ECO:0000313" key="1">
    <source>
        <dbReference type="EMBL" id="MDP5274376.1"/>
    </source>
</evidence>
<organism evidence="1 2">
    <name type="scientific">Chengkuizengella axinellae</name>
    <dbReference type="NCBI Taxonomy" id="3064388"/>
    <lineage>
        <taxon>Bacteria</taxon>
        <taxon>Bacillati</taxon>
        <taxon>Bacillota</taxon>
        <taxon>Bacilli</taxon>
        <taxon>Bacillales</taxon>
        <taxon>Paenibacillaceae</taxon>
        <taxon>Chengkuizengella</taxon>
    </lineage>
</organism>
<dbReference type="RefSeq" id="WP_305991687.1">
    <property type="nucleotide sequence ID" value="NZ_JAVAMP010000003.1"/>
</dbReference>
<protein>
    <recommendedName>
        <fullName evidence="3">Cyclic lactone autoinducer peptide</fullName>
    </recommendedName>
</protein>
<dbReference type="Proteomes" id="UP001231941">
    <property type="component" value="Unassembled WGS sequence"/>
</dbReference>
<evidence type="ECO:0008006" key="3">
    <source>
        <dbReference type="Google" id="ProtNLM"/>
    </source>
</evidence>
<gene>
    <name evidence="1" type="ORF">Q5Y73_09660</name>
</gene>
<accession>A0ABT9IYD3</accession>